<dbReference type="Proteomes" id="UP000319801">
    <property type="component" value="Unassembled WGS sequence"/>
</dbReference>
<reference evidence="23 24" key="1">
    <citation type="journal article" date="2019" name="Genome Biol. Evol.">
        <title>Whole-Genome Sequencing of the Giant Devil Catfish, Bagarius yarrelli.</title>
        <authorList>
            <person name="Jiang W."/>
            <person name="Lv Y."/>
            <person name="Cheng L."/>
            <person name="Yang K."/>
            <person name="Chao B."/>
            <person name="Wang X."/>
            <person name="Li Y."/>
            <person name="Pan X."/>
            <person name="You X."/>
            <person name="Zhang Y."/>
            <person name="Yang J."/>
            <person name="Li J."/>
            <person name="Zhang X."/>
            <person name="Liu S."/>
            <person name="Sun C."/>
            <person name="Yang J."/>
            <person name="Shi Q."/>
        </authorList>
    </citation>
    <scope>NUCLEOTIDE SEQUENCE [LARGE SCALE GENOMIC DNA]</scope>
    <source>
        <strain evidence="23">JWS20170419001</strain>
        <tissue evidence="23">Muscle</tissue>
    </source>
</reference>
<evidence type="ECO:0000256" key="16">
    <source>
        <dbReference type="PIRSR" id="PIRSR605301-1"/>
    </source>
</evidence>
<feature type="domain" description="SH2" evidence="21">
    <location>
        <begin position="10"/>
        <end position="102"/>
    </location>
</feature>
<feature type="binding site" evidence="16">
    <location>
        <position position="688"/>
    </location>
    <ligand>
        <name>Zn(2+)</name>
        <dbReference type="ChEBI" id="CHEBI:29105"/>
    </ligand>
</feature>
<dbReference type="InterPro" id="IPR000980">
    <property type="entry name" value="SH2"/>
</dbReference>
<keyword evidence="11 19" id="KW-0829">Tyrosine-protein kinase</keyword>
<dbReference type="FunFam" id="3.30.505.10:FF:000031">
    <property type="entry name" value="Tyrosine-protein kinase"/>
    <property type="match status" value="1"/>
</dbReference>
<keyword evidence="4 19" id="KW-0808">Transferase</keyword>
<dbReference type="SMART" id="SM00219">
    <property type="entry name" value="TyrKc"/>
    <property type="match status" value="1"/>
</dbReference>
<dbReference type="InterPro" id="IPR001245">
    <property type="entry name" value="Ser-Thr/Tyr_kinase_cat_dom"/>
</dbReference>
<feature type="binding site" evidence="16">
    <location>
        <position position="683"/>
    </location>
    <ligand>
        <name>Zn(2+)</name>
        <dbReference type="ChEBI" id="CHEBI:29105"/>
    </ligand>
</feature>
<evidence type="ECO:0000256" key="12">
    <source>
        <dbReference type="ARBA" id="ARBA00025089"/>
    </source>
</evidence>
<dbReference type="PANTHER" id="PTHR24349">
    <property type="entry name" value="SERINE/THREONINE-PROTEIN KINASE"/>
    <property type="match status" value="1"/>
</dbReference>
<dbReference type="CDD" id="cd09938">
    <property type="entry name" value="SH2_N-SH2_Zap70_Syk_like"/>
    <property type="match status" value="1"/>
</dbReference>
<dbReference type="GO" id="GO:0004674">
    <property type="term" value="F:protein serine/threonine kinase activity"/>
    <property type="evidence" value="ECO:0007669"/>
    <property type="project" value="UniProtKB-KW"/>
</dbReference>
<evidence type="ECO:0000256" key="6">
    <source>
        <dbReference type="ARBA" id="ARBA00022741"/>
    </source>
</evidence>
<dbReference type="InterPro" id="IPR050205">
    <property type="entry name" value="CDPK_Ser/Thr_kinases"/>
</dbReference>
<dbReference type="SMART" id="SM00252">
    <property type="entry name" value="SH2"/>
    <property type="match status" value="2"/>
</dbReference>
<evidence type="ECO:0000256" key="7">
    <source>
        <dbReference type="ARBA" id="ARBA00022777"/>
    </source>
</evidence>
<dbReference type="SMART" id="SM00220">
    <property type="entry name" value="S_TKc"/>
    <property type="match status" value="2"/>
</dbReference>
<dbReference type="GO" id="GO:0046872">
    <property type="term" value="F:metal ion binding"/>
    <property type="evidence" value="ECO:0007669"/>
    <property type="project" value="UniProtKB-KW"/>
</dbReference>
<dbReference type="Pfam" id="PF07714">
    <property type="entry name" value="PK_Tyr_Ser-Thr"/>
    <property type="match status" value="1"/>
</dbReference>
<keyword evidence="9" id="KW-0460">Magnesium</keyword>
<keyword evidence="3" id="KW-0723">Serine/threonine-protein kinase</keyword>
<name>A0A556V7W4_BAGYA</name>
<dbReference type="Gene3D" id="3.30.505.10">
    <property type="entry name" value="SH2 domain"/>
    <property type="match status" value="2"/>
</dbReference>
<evidence type="ECO:0000256" key="5">
    <source>
        <dbReference type="ARBA" id="ARBA00022723"/>
    </source>
</evidence>
<evidence type="ECO:0000256" key="9">
    <source>
        <dbReference type="ARBA" id="ARBA00022842"/>
    </source>
</evidence>
<gene>
    <name evidence="23" type="ORF">Baya_14067</name>
</gene>
<keyword evidence="7 19" id="KW-0418">Kinase</keyword>
<comment type="catalytic activity">
    <reaction evidence="13">
        <text>L-threonyl-[protein] + ATP = O-phospho-L-threonyl-[protein] + ADP + H(+)</text>
        <dbReference type="Rhea" id="RHEA:46608"/>
        <dbReference type="Rhea" id="RHEA-COMP:11060"/>
        <dbReference type="Rhea" id="RHEA-COMP:11605"/>
        <dbReference type="ChEBI" id="CHEBI:15378"/>
        <dbReference type="ChEBI" id="CHEBI:30013"/>
        <dbReference type="ChEBI" id="CHEBI:30616"/>
        <dbReference type="ChEBI" id="CHEBI:61977"/>
        <dbReference type="ChEBI" id="CHEBI:456216"/>
        <dbReference type="EC" id="2.7.11.1"/>
    </reaction>
</comment>
<feature type="region of interest" description="Disordered" evidence="20">
    <location>
        <begin position="716"/>
        <end position="743"/>
    </location>
</feature>
<comment type="similarity">
    <text evidence="19">Belongs to the protein kinase superfamily. Tyr protein kinase family.</text>
</comment>
<dbReference type="GO" id="GO:0006417">
    <property type="term" value="P:regulation of translation"/>
    <property type="evidence" value="ECO:0007669"/>
    <property type="project" value="UniProtKB-KW"/>
</dbReference>
<dbReference type="InterPro" id="IPR011009">
    <property type="entry name" value="Kinase-like_dom_sf"/>
</dbReference>
<dbReference type="AlphaFoldDB" id="A0A556V7W4"/>
<keyword evidence="10" id="KW-0810">Translation regulation</keyword>
<dbReference type="Pfam" id="PF00069">
    <property type="entry name" value="Pkinase"/>
    <property type="match status" value="1"/>
</dbReference>
<dbReference type="InterPro" id="IPR036860">
    <property type="entry name" value="SH2_dom_sf"/>
</dbReference>
<evidence type="ECO:0000256" key="2">
    <source>
        <dbReference type="ARBA" id="ARBA00006692"/>
    </source>
</evidence>
<dbReference type="InterPro" id="IPR020635">
    <property type="entry name" value="Tyr_kinase_cat_dom"/>
</dbReference>
<evidence type="ECO:0000256" key="15">
    <source>
        <dbReference type="ARBA" id="ARBA00051245"/>
    </source>
</evidence>
<evidence type="ECO:0000256" key="14">
    <source>
        <dbReference type="ARBA" id="ARBA00048679"/>
    </source>
</evidence>
<dbReference type="PROSITE" id="PS00107">
    <property type="entry name" value="PROTEIN_KINASE_ATP"/>
    <property type="match status" value="2"/>
</dbReference>
<keyword evidence="17" id="KW-0727">SH2 domain</keyword>
<dbReference type="FunFam" id="1.10.510.10:FF:000119">
    <property type="entry name" value="Putative map kinase-interacting serine/threonine-protein kinase 1"/>
    <property type="match status" value="1"/>
</dbReference>
<dbReference type="FunFam" id="3.30.200.20:FF:000093">
    <property type="entry name" value="Putative map kinase-interacting serine/threonine-protein kinase 1"/>
    <property type="match status" value="1"/>
</dbReference>
<evidence type="ECO:0000256" key="20">
    <source>
        <dbReference type="SAM" id="MobiDB-lite"/>
    </source>
</evidence>
<dbReference type="InterPro" id="IPR000719">
    <property type="entry name" value="Prot_kinase_dom"/>
</dbReference>
<dbReference type="OrthoDB" id="5794026at2759"/>
<dbReference type="SMART" id="SM01388">
    <property type="entry name" value="Mob1_phocein"/>
    <property type="match status" value="1"/>
</dbReference>
<dbReference type="Pfam" id="PF03637">
    <property type="entry name" value="Mob1_phocein"/>
    <property type="match status" value="1"/>
</dbReference>
<dbReference type="InterPro" id="IPR023420">
    <property type="entry name" value="Kinase_SYK/ZAP-70_inter-SH2_sf"/>
</dbReference>
<evidence type="ECO:0000259" key="22">
    <source>
        <dbReference type="PROSITE" id="PS50011"/>
    </source>
</evidence>
<keyword evidence="24" id="KW-1185">Reference proteome</keyword>
<evidence type="ECO:0000256" key="17">
    <source>
        <dbReference type="PROSITE-ProRule" id="PRU00191"/>
    </source>
</evidence>
<comment type="catalytic activity">
    <reaction evidence="14">
        <text>L-seryl-[protein] + ATP = O-phospho-L-seryl-[protein] + ADP + H(+)</text>
        <dbReference type="Rhea" id="RHEA:17989"/>
        <dbReference type="Rhea" id="RHEA-COMP:9863"/>
        <dbReference type="Rhea" id="RHEA-COMP:11604"/>
        <dbReference type="ChEBI" id="CHEBI:15378"/>
        <dbReference type="ChEBI" id="CHEBI:29999"/>
        <dbReference type="ChEBI" id="CHEBI:30616"/>
        <dbReference type="ChEBI" id="CHEBI:83421"/>
        <dbReference type="ChEBI" id="CHEBI:456216"/>
        <dbReference type="EC" id="2.7.11.1"/>
    </reaction>
</comment>
<dbReference type="InterPro" id="IPR008266">
    <property type="entry name" value="Tyr_kinase_AS"/>
</dbReference>
<dbReference type="GO" id="GO:0005524">
    <property type="term" value="F:ATP binding"/>
    <property type="evidence" value="ECO:0007669"/>
    <property type="project" value="UniProtKB-UniRule"/>
</dbReference>
<feature type="region of interest" description="Disordered" evidence="20">
    <location>
        <begin position="1083"/>
        <end position="1128"/>
    </location>
</feature>
<comment type="caution">
    <text evidence="23">The sequence shown here is derived from an EMBL/GenBank/DDBJ whole genome shotgun (WGS) entry which is preliminary data.</text>
</comment>
<comment type="catalytic activity">
    <reaction evidence="15 19">
        <text>L-tyrosyl-[protein] + ATP = O-phospho-L-tyrosyl-[protein] + ADP + H(+)</text>
        <dbReference type="Rhea" id="RHEA:10596"/>
        <dbReference type="Rhea" id="RHEA-COMP:10136"/>
        <dbReference type="Rhea" id="RHEA-COMP:20101"/>
        <dbReference type="ChEBI" id="CHEBI:15378"/>
        <dbReference type="ChEBI" id="CHEBI:30616"/>
        <dbReference type="ChEBI" id="CHEBI:46858"/>
        <dbReference type="ChEBI" id="CHEBI:61978"/>
        <dbReference type="ChEBI" id="CHEBI:456216"/>
        <dbReference type="EC" id="2.7.10.2"/>
    </reaction>
</comment>
<dbReference type="InterPro" id="IPR017441">
    <property type="entry name" value="Protein_kinase_ATP_BS"/>
</dbReference>
<evidence type="ECO:0000313" key="24">
    <source>
        <dbReference type="Proteomes" id="UP000319801"/>
    </source>
</evidence>
<accession>A0A556V7W4</accession>
<evidence type="ECO:0000256" key="4">
    <source>
        <dbReference type="ARBA" id="ARBA00022679"/>
    </source>
</evidence>
<evidence type="ECO:0000259" key="21">
    <source>
        <dbReference type="PROSITE" id="PS50001"/>
    </source>
</evidence>
<dbReference type="PRINTS" id="PR00401">
    <property type="entry name" value="SH2DOMAIN"/>
</dbReference>
<dbReference type="Gene3D" id="1.20.140.30">
    <property type="entry name" value="MOB kinase activator"/>
    <property type="match status" value="1"/>
</dbReference>
<feature type="binding site" evidence="16">
    <location>
        <position position="601"/>
    </location>
    <ligand>
        <name>Zn(2+)</name>
        <dbReference type="ChEBI" id="CHEBI:29105"/>
    </ligand>
</feature>
<dbReference type="EC" id="2.7.10.2" evidence="19"/>
<protein>
    <recommendedName>
        <fullName evidence="19">Tyrosine-protein kinase</fullName>
        <ecNumber evidence="19">2.7.10.2</ecNumber>
    </recommendedName>
</protein>
<evidence type="ECO:0000256" key="11">
    <source>
        <dbReference type="ARBA" id="ARBA00023137"/>
    </source>
</evidence>
<feature type="binding site" evidence="18">
    <location>
        <position position="340"/>
    </location>
    <ligand>
        <name>ATP</name>
        <dbReference type="ChEBI" id="CHEBI:30616"/>
    </ligand>
</feature>
<comment type="similarity">
    <text evidence="2">Belongs to the protein kinase superfamily. CAMK Ser/Thr protein kinase family.</text>
</comment>
<keyword evidence="8 18" id="KW-0067">ATP-binding</keyword>
<evidence type="ECO:0000256" key="10">
    <source>
        <dbReference type="ARBA" id="ARBA00022845"/>
    </source>
</evidence>
<dbReference type="EMBL" id="VCAZ01000147">
    <property type="protein sequence ID" value="TSY41754.1"/>
    <property type="molecule type" value="Genomic_DNA"/>
</dbReference>
<comment type="cofactor">
    <cofactor evidence="1">
        <name>Mg(2+)</name>
        <dbReference type="ChEBI" id="CHEBI:18420"/>
    </cofactor>
</comment>
<organism evidence="23 24">
    <name type="scientific">Bagarius yarrelli</name>
    <name type="common">Goonch</name>
    <name type="synonym">Bagrus yarrelli</name>
    <dbReference type="NCBI Taxonomy" id="175774"/>
    <lineage>
        <taxon>Eukaryota</taxon>
        <taxon>Metazoa</taxon>
        <taxon>Chordata</taxon>
        <taxon>Craniata</taxon>
        <taxon>Vertebrata</taxon>
        <taxon>Euteleostomi</taxon>
        <taxon>Actinopterygii</taxon>
        <taxon>Neopterygii</taxon>
        <taxon>Teleostei</taxon>
        <taxon>Ostariophysi</taxon>
        <taxon>Siluriformes</taxon>
        <taxon>Sisoridae</taxon>
        <taxon>Sisorinae</taxon>
        <taxon>Bagarius</taxon>
    </lineage>
</organism>
<dbReference type="SUPFAM" id="SSF101152">
    <property type="entry name" value="Mob1/phocein"/>
    <property type="match status" value="1"/>
</dbReference>
<evidence type="ECO:0000256" key="13">
    <source>
        <dbReference type="ARBA" id="ARBA00047899"/>
    </source>
</evidence>
<dbReference type="InterPro" id="IPR036703">
    <property type="entry name" value="MOB_kinase_act_sf"/>
</dbReference>
<dbReference type="Gene3D" id="3.30.200.20">
    <property type="entry name" value="Phosphorylase Kinase, domain 1"/>
    <property type="match status" value="2"/>
</dbReference>
<dbReference type="FunFam" id="1.10.930.10:FF:000001">
    <property type="entry name" value="Tyrosine-protein kinase"/>
    <property type="match status" value="1"/>
</dbReference>
<feature type="binding site" evidence="18">
    <location>
        <position position="788"/>
    </location>
    <ligand>
        <name>ATP</name>
        <dbReference type="ChEBI" id="CHEBI:30616"/>
    </ligand>
</feature>
<dbReference type="SUPFAM" id="SSF55550">
    <property type="entry name" value="SH2 domain"/>
    <property type="match status" value="2"/>
</dbReference>
<sequence length="1150" mass="130589">MTDPAAELPFFYGSISRSDAEQHLKLAGMADGLFLLRQCLRSLGGYVLSLVWNLEFYHYPVEKQMNGTYCVAGGKAHCGPAELCEFYSKDADGLVCMLKKPCLRAGDTPIKPGVFEILRENMLREYVRQTWNLEGEAMEQAIISQAPQLEKLIATTAHEKMPWYHGKIPRQEGERRLYSGSQPDGKFLVRDREEPGTFALSIVYGKTVYHYQILHDKSGKYSMPNGTKFDTVWQLVEYLKMKPDGLMTLLREPCINQKNANPPEMCRTLSAEPTNRQFLPMDTDEFLSPYADPKELQEKTLFIKRDKLMVDEVELGSGNFGCVKKGVYKMKSKHIDVAIKVLKSENEKAVKDEMMREADIMHQLDNPYIVRIIGLCQAEALMLVMEMAPAGPLNKFLSSRKDQVSVDNVVELMHQVSLGMKYLEEKNFVHRDLAARNVLLVNQHYAKISDFGLSKALGADSNYYKKMKGPEVINFIQIGNRMDRPAGCPEPMYELMKECWTLNNHLVPSSFNKPHLPLTMSLALKQVFNKDRTFRPKRKFEPGTQRFELHKKAQASLNAGLDLKLAVQLPHGEDLNDWVAVHVVDFFNRINLIYGTVSESCTEQTCPVMSGGPKYEYRWQDEHKYKKPTALSAPKYMSLLMDWIEVQINNEQIFPTNVGTPFPKSFMQVAKKILSRLFRVFVHVYIHHFDRGQNPFETDEFSKTGSHHLDPAFNFDCSTRPDMPSSQPIDIPDAKKRNKKKKRCRATDSFSGRFEDVYKLQDEVLGEGAYAKVQTCINQITQKEYAVKIIEKRPGHSRSRVFREVEMLYQCQGHRNILELVEFFEEEDKFYLVFEKLRGGSILTHIHRRRNFSEQEASIVVQDIASALDFLHNKGMAHRDLKPENILCEHQDRISPVKICDFDLGSGIKLNSDSSPISTPELLTPCGSAEYMAPEVVEAFNEEATIYDKRCDLWSLGVILYIMLSGYPPFVGRCGSDCGWENGEPCHACQNTLFESIQEGKYEFPEKEWAHISWRAKDLISRLLVRDAKNRLSAAQVLQHPWVQGGAPDSIPASILLQRNSSAKDLTFFAGQAMAVNRQLAEQDDLEAQRQEEASPQVVTAGAGSMRLSPPSNSKLAKRRQRSSAMKGAPVSAAELSQLLAPLVLIGDCA</sequence>
<dbReference type="PROSITE" id="PS50011">
    <property type="entry name" value="PROTEIN_KINASE_DOM"/>
    <property type="match status" value="2"/>
</dbReference>
<dbReference type="GO" id="GO:0106310">
    <property type="term" value="F:protein serine kinase activity"/>
    <property type="evidence" value="ECO:0007669"/>
    <property type="project" value="RHEA"/>
</dbReference>
<evidence type="ECO:0000313" key="23">
    <source>
        <dbReference type="EMBL" id="TSY41754.1"/>
    </source>
</evidence>
<dbReference type="Gene3D" id="1.10.510.10">
    <property type="entry name" value="Transferase(Phosphotransferase) domain 1"/>
    <property type="match status" value="2"/>
</dbReference>
<dbReference type="PROSITE" id="PS00108">
    <property type="entry name" value="PROTEIN_KINASE_ST"/>
    <property type="match status" value="1"/>
</dbReference>
<evidence type="ECO:0000256" key="19">
    <source>
        <dbReference type="RuleBase" id="RU362096"/>
    </source>
</evidence>
<evidence type="ECO:0000256" key="18">
    <source>
        <dbReference type="PROSITE-ProRule" id="PRU10141"/>
    </source>
</evidence>
<dbReference type="Gene3D" id="1.10.930.10">
    <property type="entry name" value="Syk Kinase, Chain A, domain 2"/>
    <property type="match status" value="1"/>
</dbReference>
<feature type="domain" description="Protein kinase" evidence="22">
    <location>
        <begin position="759"/>
        <end position="1043"/>
    </location>
</feature>
<dbReference type="SUPFAM" id="SSF56112">
    <property type="entry name" value="Protein kinase-like (PK-like)"/>
    <property type="match status" value="2"/>
</dbReference>
<dbReference type="InterPro" id="IPR035838">
    <property type="entry name" value="SYK/ZAP-70_N_SH2"/>
</dbReference>
<proteinExistence type="inferred from homology"/>
<keyword evidence="5 16" id="KW-0479">Metal-binding</keyword>
<keyword evidence="16" id="KW-0862">Zinc</keyword>
<evidence type="ECO:0000256" key="8">
    <source>
        <dbReference type="ARBA" id="ARBA00022840"/>
    </source>
</evidence>
<feature type="binding site" evidence="16">
    <location>
        <position position="606"/>
    </location>
    <ligand>
        <name>Zn(2+)</name>
        <dbReference type="ChEBI" id="CHEBI:29105"/>
    </ligand>
</feature>
<evidence type="ECO:0000256" key="3">
    <source>
        <dbReference type="ARBA" id="ARBA00022527"/>
    </source>
</evidence>
<evidence type="ECO:0000256" key="1">
    <source>
        <dbReference type="ARBA" id="ARBA00001946"/>
    </source>
</evidence>
<feature type="domain" description="Protein kinase" evidence="22">
    <location>
        <begin position="309"/>
        <end position="587"/>
    </location>
</feature>
<dbReference type="PROSITE" id="PS50001">
    <property type="entry name" value="SH2"/>
    <property type="match status" value="2"/>
</dbReference>
<dbReference type="FunFam" id="3.30.200.20:FF:000185">
    <property type="entry name" value="Tyrosine-protein kinase"/>
    <property type="match status" value="1"/>
</dbReference>
<dbReference type="Pfam" id="PF00017">
    <property type="entry name" value="SH2"/>
    <property type="match status" value="2"/>
</dbReference>
<keyword evidence="6 18" id="KW-0547">Nucleotide-binding</keyword>
<dbReference type="PROSITE" id="PS00109">
    <property type="entry name" value="PROTEIN_KINASE_TYR"/>
    <property type="match status" value="1"/>
</dbReference>
<dbReference type="InterPro" id="IPR005301">
    <property type="entry name" value="MOB_kinase_act_fam"/>
</dbReference>
<feature type="domain" description="SH2" evidence="21">
    <location>
        <begin position="163"/>
        <end position="254"/>
    </location>
</feature>
<comment type="function">
    <text evidence="12">Required for proper chemotaxis and phagocytosis; proper spatiotemporal control of F-actin levels in chemotaxing cells. Negative regulator of the PI3K (phosphatidylinositol 3 kinase) pathway. Predominantly phosphorylates serines and threonines and tyrosines at a lower level.</text>
</comment>
<dbReference type="InterPro" id="IPR008271">
    <property type="entry name" value="Ser/Thr_kinase_AS"/>
</dbReference>
<dbReference type="GO" id="GO:0004715">
    <property type="term" value="F:non-membrane spanning protein tyrosine kinase activity"/>
    <property type="evidence" value="ECO:0007669"/>
    <property type="project" value="UniProtKB-EC"/>
</dbReference>